<dbReference type="PANTHER" id="PTHR30222">
    <property type="entry name" value="SPERMIDINE/PUTRESCINE-BINDING PERIPLASMIC PROTEIN"/>
    <property type="match status" value="1"/>
</dbReference>
<evidence type="ECO:0000256" key="1">
    <source>
        <dbReference type="ARBA" id="ARBA00004418"/>
    </source>
</evidence>
<dbReference type="FunCoup" id="A0A4R6QEF1">
    <property type="interactions" value="125"/>
</dbReference>
<gene>
    <name evidence="6" type="ORF">DES47_11528</name>
</gene>
<dbReference type="PRINTS" id="PR00909">
    <property type="entry name" value="SPERMDNBNDNG"/>
</dbReference>
<dbReference type="GO" id="GO:0015846">
    <property type="term" value="P:polyamine transport"/>
    <property type="evidence" value="ECO:0007669"/>
    <property type="project" value="InterPro"/>
</dbReference>
<dbReference type="EMBL" id="SNXS01000015">
    <property type="protein sequence ID" value="TDP60607.1"/>
    <property type="molecule type" value="Genomic_DNA"/>
</dbReference>
<keyword evidence="3 5" id="KW-0732">Signal</keyword>
<dbReference type="GO" id="GO:0042597">
    <property type="term" value="C:periplasmic space"/>
    <property type="evidence" value="ECO:0007669"/>
    <property type="project" value="UniProtKB-SubCell"/>
</dbReference>
<dbReference type="InParanoid" id="A0A4R6QEF1"/>
<keyword evidence="4" id="KW-0574">Periplasm</keyword>
<dbReference type="Gene3D" id="3.40.190.10">
    <property type="entry name" value="Periplasmic binding protein-like II"/>
    <property type="match status" value="2"/>
</dbReference>
<comment type="subcellular location">
    <subcellularLocation>
        <location evidence="1">Periplasm</location>
    </subcellularLocation>
</comment>
<dbReference type="OrthoDB" id="8581273at2"/>
<dbReference type="GO" id="GO:0019808">
    <property type="term" value="F:polyamine binding"/>
    <property type="evidence" value="ECO:0007669"/>
    <property type="project" value="InterPro"/>
</dbReference>
<sequence length="346" mass="38848">MSPSLVSILRLFILALLALPALAAAKEVLRVLTWDGYADAEVVAAFEKRTGAKVEVTYASSDDDLWNKLASRKGQDFDVFAVNTAELQRYIAEGLSVPISMAAITNNARQLPRFRRYADIAGLVRDGKTYAVPYTYSEMGLIYNRKLVKMPPTSFAAMWAREYRGRVLAFNTSNHNFTLAAMVMGVKNPFQLSPAQLNEAARRLVQLRRNVLTYYATSDEVVEWFKRHEVALVFANYGTQQVRALQDAGADIGYVIPREGALAWLDCWALSSGSRNPVLSQQWINFTLERPVSERLSKVHGLANTVTPFADSPPGDKIIWLEPIEDPARRKLLWDKIVSGERIENF</sequence>
<evidence type="ECO:0000313" key="7">
    <source>
        <dbReference type="Proteomes" id="UP000295361"/>
    </source>
</evidence>
<dbReference type="InterPro" id="IPR001188">
    <property type="entry name" value="Sperm_putr-bd"/>
</dbReference>
<feature type="signal peptide" evidence="5">
    <location>
        <begin position="1"/>
        <end position="23"/>
    </location>
</feature>
<protein>
    <submittedName>
        <fullName evidence="6">Putative spermidine/putrescine transport system substrate-binding protein</fullName>
    </submittedName>
</protein>
<evidence type="ECO:0000256" key="5">
    <source>
        <dbReference type="SAM" id="SignalP"/>
    </source>
</evidence>
<dbReference type="RefSeq" id="WP_133703848.1">
    <property type="nucleotide sequence ID" value="NZ_SNXS01000015.1"/>
</dbReference>
<dbReference type="Pfam" id="PF13416">
    <property type="entry name" value="SBP_bac_8"/>
    <property type="match status" value="1"/>
</dbReference>
<name>A0A4R6QEF1_9BURK</name>
<evidence type="ECO:0000256" key="3">
    <source>
        <dbReference type="ARBA" id="ARBA00022729"/>
    </source>
</evidence>
<feature type="chain" id="PRO_5020320303" evidence="5">
    <location>
        <begin position="24"/>
        <end position="346"/>
    </location>
</feature>
<keyword evidence="7" id="KW-1185">Reference proteome</keyword>
<dbReference type="PANTHER" id="PTHR30222:SF17">
    <property type="entry name" value="SPERMIDINE_PUTRESCINE-BINDING PERIPLASMIC PROTEIN"/>
    <property type="match status" value="1"/>
</dbReference>
<dbReference type="SUPFAM" id="SSF53850">
    <property type="entry name" value="Periplasmic binding protein-like II"/>
    <property type="match status" value="1"/>
</dbReference>
<reference evidence="6 7" key="1">
    <citation type="submission" date="2019-03" db="EMBL/GenBank/DDBJ databases">
        <title>Genomic Encyclopedia of Type Strains, Phase IV (KMG-IV): sequencing the most valuable type-strain genomes for metagenomic binning, comparative biology and taxonomic classification.</title>
        <authorList>
            <person name="Goeker M."/>
        </authorList>
    </citation>
    <scope>NUCLEOTIDE SEQUENCE [LARGE SCALE GENOMIC DNA]</scope>
    <source>
        <strain evidence="6 7">DSM 16998</strain>
    </source>
</reference>
<organism evidence="6 7">
    <name type="scientific">Roseateles toxinivorans</name>
    <dbReference type="NCBI Taxonomy" id="270368"/>
    <lineage>
        <taxon>Bacteria</taxon>
        <taxon>Pseudomonadati</taxon>
        <taxon>Pseudomonadota</taxon>
        <taxon>Betaproteobacteria</taxon>
        <taxon>Burkholderiales</taxon>
        <taxon>Sphaerotilaceae</taxon>
        <taxon>Roseateles</taxon>
    </lineage>
</organism>
<dbReference type="AlphaFoldDB" id="A0A4R6QEF1"/>
<dbReference type="Proteomes" id="UP000295361">
    <property type="component" value="Unassembled WGS sequence"/>
</dbReference>
<evidence type="ECO:0000256" key="4">
    <source>
        <dbReference type="ARBA" id="ARBA00022764"/>
    </source>
</evidence>
<evidence type="ECO:0000256" key="2">
    <source>
        <dbReference type="ARBA" id="ARBA00022448"/>
    </source>
</evidence>
<proteinExistence type="predicted"/>
<comment type="caution">
    <text evidence="6">The sequence shown here is derived from an EMBL/GenBank/DDBJ whole genome shotgun (WGS) entry which is preliminary data.</text>
</comment>
<accession>A0A4R6QEF1</accession>
<dbReference type="InterPro" id="IPR006059">
    <property type="entry name" value="SBP"/>
</dbReference>
<evidence type="ECO:0000313" key="6">
    <source>
        <dbReference type="EMBL" id="TDP60607.1"/>
    </source>
</evidence>
<keyword evidence="2" id="KW-0813">Transport</keyword>